<organism evidence="1">
    <name type="scientific">Rhizobium leguminosarum</name>
    <dbReference type="NCBI Taxonomy" id="384"/>
    <lineage>
        <taxon>Bacteria</taxon>
        <taxon>Pseudomonadati</taxon>
        <taxon>Pseudomonadota</taxon>
        <taxon>Alphaproteobacteria</taxon>
        <taxon>Hyphomicrobiales</taxon>
        <taxon>Rhizobiaceae</taxon>
        <taxon>Rhizobium/Agrobacterium group</taxon>
        <taxon>Rhizobium</taxon>
    </lineage>
</organism>
<dbReference type="eggNOG" id="COG3778">
    <property type="taxonomic scope" value="Bacteria"/>
</dbReference>
<dbReference type="InterPro" id="IPR018755">
    <property type="entry name" value="Phage_Mu_Gp48"/>
</dbReference>
<accession>A0A179BHX0</accession>
<proteinExistence type="predicted"/>
<reference evidence="1" key="1">
    <citation type="submission" date="2016-04" db="EMBL/GenBank/DDBJ databases">
        <title>Fast-growing isolate from the root nodules of Vavilovia formosa.</title>
        <authorList>
            <person name="Kimeklis A."/>
            <person name="Safronova V."/>
            <person name="Belimov A."/>
            <person name="Andronov E."/>
        </authorList>
    </citation>
    <scope>NUCLEOTIDE SEQUENCE [LARGE SCALE GENOMIC DNA]</scope>
    <source>
        <strain evidence="1">Vaf-46</strain>
    </source>
</reference>
<gene>
    <name evidence="1" type="ORF">A4U53_27970</name>
</gene>
<dbReference type="Pfam" id="PF10076">
    <property type="entry name" value="Phage_Mu_Gp48"/>
    <property type="match status" value="1"/>
</dbReference>
<dbReference type="EMBL" id="LWBS01000391">
    <property type="protein sequence ID" value="OAP91302.1"/>
    <property type="molecule type" value="Genomic_DNA"/>
</dbReference>
<dbReference type="AlphaFoldDB" id="A0A179BHX0"/>
<comment type="caution">
    <text evidence="1">The sequence shown here is derived from an EMBL/GenBank/DDBJ whole genome shotgun (WGS) entry which is preliminary data.</text>
</comment>
<evidence type="ECO:0008006" key="2">
    <source>
        <dbReference type="Google" id="ProtNLM"/>
    </source>
</evidence>
<protein>
    <recommendedName>
        <fullName evidence="2">DUF2313 domain-containing protein</fullName>
    </recommendedName>
</protein>
<sequence length="198" mass="21117">MTRMVSTILQSLISKLPTGIGLGLRGGNLDTVLEAAATPIAEIEAGAEAMMVEVDPRAANNFLADFERVLGPDPCGRDLDGLSVADRQKLAHQRWTATGGQSIPYLVQLAAKLGVSITIEEFWPSRTGGLRAGQPLRAEGCQFVFRVHVPGLVTIVNFKVGSGRAGQSLGSFQLSSIECDIRRVKPAHTQVTFAYGEA</sequence>
<name>A0A179BHX0_RHILE</name>
<evidence type="ECO:0000313" key="1">
    <source>
        <dbReference type="EMBL" id="OAP91302.1"/>
    </source>
</evidence>